<gene>
    <name evidence="1" type="ORF">Ade02nite_93640</name>
</gene>
<keyword evidence="2" id="KW-1185">Reference proteome</keyword>
<comment type="caution">
    <text evidence="1">The sequence shown here is derived from an EMBL/GenBank/DDBJ whole genome shotgun (WGS) entry which is preliminary data.</text>
</comment>
<proteinExistence type="predicted"/>
<dbReference type="Proteomes" id="UP000609879">
    <property type="component" value="Unassembled WGS sequence"/>
</dbReference>
<dbReference type="EMBL" id="BOMI01000202">
    <property type="protein sequence ID" value="GID80723.1"/>
    <property type="molecule type" value="Genomic_DNA"/>
</dbReference>
<accession>A0ABQ3YL68</accession>
<reference evidence="1 2" key="1">
    <citation type="submission" date="2021-01" db="EMBL/GenBank/DDBJ databases">
        <title>Whole genome shotgun sequence of Actinoplanes deccanensis NBRC 13994.</title>
        <authorList>
            <person name="Komaki H."/>
            <person name="Tamura T."/>
        </authorList>
    </citation>
    <scope>NUCLEOTIDE SEQUENCE [LARGE SCALE GENOMIC DNA]</scope>
    <source>
        <strain evidence="1 2">NBRC 13994</strain>
    </source>
</reference>
<organism evidence="1 2">
    <name type="scientific">Paractinoplanes deccanensis</name>
    <dbReference type="NCBI Taxonomy" id="113561"/>
    <lineage>
        <taxon>Bacteria</taxon>
        <taxon>Bacillati</taxon>
        <taxon>Actinomycetota</taxon>
        <taxon>Actinomycetes</taxon>
        <taxon>Micromonosporales</taxon>
        <taxon>Micromonosporaceae</taxon>
        <taxon>Paractinoplanes</taxon>
    </lineage>
</organism>
<sequence length="155" mass="16156">MHLLPKNSESALAVLDNGKIGLSEAFDDTALFVLTPLAPGSDDHWIRTAKLRKGGEPLCLSAKLTGGRPAPVTTVACDASDSAQKFRFRETGESNGKPAYTIRTGKDVYIIQDPTGEIAGTGTGVAAVTIGEGTPDIDTPFLLSDKGLATMPALD</sequence>
<evidence type="ECO:0000313" key="2">
    <source>
        <dbReference type="Proteomes" id="UP000609879"/>
    </source>
</evidence>
<name>A0ABQ3YL68_9ACTN</name>
<evidence type="ECO:0000313" key="1">
    <source>
        <dbReference type="EMBL" id="GID80723.1"/>
    </source>
</evidence>
<dbReference type="RefSeq" id="WP_203777938.1">
    <property type="nucleotide sequence ID" value="NZ_BOMI01000202.1"/>
</dbReference>
<protein>
    <recommendedName>
        <fullName evidence="3">Ricin B lectin domain-containing protein</fullName>
    </recommendedName>
</protein>
<evidence type="ECO:0008006" key="3">
    <source>
        <dbReference type="Google" id="ProtNLM"/>
    </source>
</evidence>